<name>A0A0N5CSU9_THECL</name>
<dbReference type="EMBL" id="UYYF01001255">
    <property type="protein sequence ID" value="VDM99700.1"/>
    <property type="molecule type" value="Genomic_DNA"/>
</dbReference>
<dbReference type="STRING" id="103827.A0A0N5CSU9"/>
<evidence type="ECO:0000313" key="3">
    <source>
        <dbReference type="Proteomes" id="UP000276776"/>
    </source>
</evidence>
<reference evidence="4" key="1">
    <citation type="submission" date="2017-02" db="UniProtKB">
        <authorList>
            <consortium name="WormBaseParasite"/>
        </authorList>
    </citation>
    <scope>IDENTIFICATION</scope>
</reference>
<proteinExistence type="predicted"/>
<dbReference type="Proteomes" id="UP000276776">
    <property type="component" value="Unassembled WGS sequence"/>
</dbReference>
<sequence length="307" mass="33787">DQALVPYSNGHESFPQRAGSDPDVTYGAAVAPGGGTGGEAPCSGTYQGMLPPQFRGAPLPLPHMIPGNPMMRPLMLVPFPPPPPHMLPPVHHRLLPMIPAPPSNFGLLPHLHPGYYPFPPAPTHFGFSPPRFMSPYGPLLAPMGRPRSPPDGPIITGPESVYGTLPRRPAYEEPIYMPGNVPHIPPQASYQPGNYSTDHYDAYYDSFKRQRNPCHNNKVSLIFKGSKTNMKWHLDSLLECTKLSFYDLLLSYQALLSGSAVAESQASSRKAMPTAENEESSQFWDSYEASVYRKPHLNEKVQILSHS</sequence>
<dbReference type="OMA" id="DHYDAYY"/>
<protein>
    <submittedName>
        <fullName evidence="4">Cleavage and polyadenylation specificity factor subunit 6</fullName>
    </submittedName>
</protein>
<reference evidence="2 3" key="2">
    <citation type="submission" date="2018-11" db="EMBL/GenBank/DDBJ databases">
        <authorList>
            <consortium name="Pathogen Informatics"/>
        </authorList>
    </citation>
    <scope>NUCLEOTIDE SEQUENCE [LARGE SCALE GENOMIC DNA]</scope>
</reference>
<evidence type="ECO:0000313" key="4">
    <source>
        <dbReference type="WBParaSite" id="TCLT_0000330501-mRNA-1"/>
    </source>
</evidence>
<gene>
    <name evidence="2" type="ORF">TCLT_LOCUS3300</name>
</gene>
<dbReference type="OrthoDB" id="10007483at2759"/>
<evidence type="ECO:0000313" key="2">
    <source>
        <dbReference type="EMBL" id="VDM99700.1"/>
    </source>
</evidence>
<organism evidence="4">
    <name type="scientific">Thelazia callipaeda</name>
    <name type="common">Oriental eyeworm</name>
    <name type="synonym">Parasitic nematode</name>
    <dbReference type="NCBI Taxonomy" id="103827"/>
    <lineage>
        <taxon>Eukaryota</taxon>
        <taxon>Metazoa</taxon>
        <taxon>Ecdysozoa</taxon>
        <taxon>Nematoda</taxon>
        <taxon>Chromadorea</taxon>
        <taxon>Rhabditida</taxon>
        <taxon>Spirurina</taxon>
        <taxon>Spiruromorpha</taxon>
        <taxon>Thelazioidea</taxon>
        <taxon>Thelaziidae</taxon>
        <taxon>Thelazia</taxon>
    </lineage>
</organism>
<dbReference type="WBParaSite" id="TCLT_0000330501-mRNA-1">
    <property type="protein sequence ID" value="TCLT_0000330501-mRNA-1"/>
    <property type="gene ID" value="TCLT_0000330501"/>
</dbReference>
<dbReference type="AlphaFoldDB" id="A0A0N5CSU9"/>
<keyword evidence="3" id="KW-1185">Reference proteome</keyword>
<accession>A0A0N5CSU9</accession>
<feature type="region of interest" description="Disordered" evidence="1">
    <location>
        <begin position="1"/>
        <end position="22"/>
    </location>
</feature>
<evidence type="ECO:0000256" key="1">
    <source>
        <dbReference type="SAM" id="MobiDB-lite"/>
    </source>
</evidence>